<feature type="region of interest" description="Disordered" evidence="4">
    <location>
        <begin position="695"/>
        <end position="736"/>
    </location>
</feature>
<dbReference type="AlphaFoldDB" id="R7UI98"/>
<gene>
    <name evidence="6" type="ORF">CAPTEDRAFT_92227</name>
</gene>
<evidence type="ECO:0000313" key="8">
    <source>
        <dbReference type="Proteomes" id="UP000014760"/>
    </source>
</evidence>
<dbReference type="PROSITE" id="PS50181">
    <property type="entry name" value="FBOX"/>
    <property type="match status" value="1"/>
</dbReference>
<dbReference type="NCBIfam" id="TIGR03804">
    <property type="entry name" value="para_beta_helix"/>
    <property type="match status" value="1"/>
</dbReference>
<comment type="pathway">
    <text evidence="1">Protein modification; protein ubiquitination.</text>
</comment>
<dbReference type="PANTHER" id="PTHR22990:SF15">
    <property type="entry name" value="F-BOX ONLY PROTEIN 10"/>
    <property type="match status" value="1"/>
</dbReference>
<reference evidence="7" key="3">
    <citation type="submission" date="2015-06" db="UniProtKB">
        <authorList>
            <consortium name="EnsemblMetazoa"/>
        </authorList>
    </citation>
    <scope>IDENTIFICATION</scope>
</reference>
<dbReference type="Pfam" id="PF13229">
    <property type="entry name" value="Beta_helix"/>
    <property type="match status" value="2"/>
</dbReference>
<dbReference type="CDD" id="cd22090">
    <property type="entry name" value="F-box_FBXO10"/>
    <property type="match status" value="1"/>
</dbReference>
<dbReference type="STRING" id="283909.R7UI98"/>
<dbReference type="InterPro" id="IPR012334">
    <property type="entry name" value="Pectin_lyas_fold"/>
</dbReference>
<dbReference type="EMBL" id="KB301197">
    <property type="protein sequence ID" value="ELU05828.1"/>
    <property type="molecule type" value="Genomic_DNA"/>
</dbReference>
<evidence type="ECO:0000256" key="2">
    <source>
        <dbReference type="ARBA" id="ARBA00022737"/>
    </source>
</evidence>
<organism evidence="6">
    <name type="scientific">Capitella teleta</name>
    <name type="common">Polychaete worm</name>
    <dbReference type="NCBI Taxonomy" id="283909"/>
    <lineage>
        <taxon>Eukaryota</taxon>
        <taxon>Metazoa</taxon>
        <taxon>Spiralia</taxon>
        <taxon>Lophotrochozoa</taxon>
        <taxon>Annelida</taxon>
        <taxon>Polychaeta</taxon>
        <taxon>Sedentaria</taxon>
        <taxon>Scolecida</taxon>
        <taxon>Capitellidae</taxon>
        <taxon>Capitella</taxon>
    </lineage>
</organism>
<accession>R7UI98</accession>
<dbReference type="GO" id="GO:0042981">
    <property type="term" value="P:regulation of apoptotic process"/>
    <property type="evidence" value="ECO:0007669"/>
    <property type="project" value="TreeGrafter"/>
</dbReference>
<keyword evidence="8" id="KW-1185">Reference proteome</keyword>
<evidence type="ECO:0000256" key="4">
    <source>
        <dbReference type="SAM" id="MobiDB-lite"/>
    </source>
</evidence>
<dbReference type="PANTHER" id="PTHR22990">
    <property type="entry name" value="F-BOX ONLY PROTEIN"/>
    <property type="match status" value="1"/>
</dbReference>
<dbReference type="EMBL" id="AMQN01007702">
    <property type="status" value="NOT_ANNOTATED_CDS"/>
    <property type="molecule type" value="Genomic_DNA"/>
</dbReference>
<feature type="region of interest" description="Disordered" evidence="4">
    <location>
        <begin position="371"/>
        <end position="393"/>
    </location>
</feature>
<name>R7UI98_CAPTE</name>
<dbReference type="Gene3D" id="1.20.1280.50">
    <property type="match status" value="1"/>
</dbReference>
<reference evidence="8" key="1">
    <citation type="submission" date="2012-12" db="EMBL/GenBank/DDBJ databases">
        <authorList>
            <person name="Hellsten U."/>
            <person name="Grimwood J."/>
            <person name="Chapman J.A."/>
            <person name="Shapiro H."/>
            <person name="Aerts A."/>
            <person name="Otillar R.P."/>
            <person name="Terry A.Y."/>
            <person name="Boore J.L."/>
            <person name="Simakov O."/>
            <person name="Marletaz F."/>
            <person name="Cho S.-J."/>
            <person name="Edsinger-Gonzales E."/>
            <person name="Havlak P."/>
            <person name="Kuo D.-H."/>
            <person name="Larsson T."/>
            <person name="Lv J."/>
            <person name="Arendt D."/>
            <person name="Savage R."/>
            <person name="Osoegawa K."/>
            <person name="de Jong P."/>
            <person name="Lindberg D.R."/>
            <person name="Seaver E.C."/>
            <person name="Weisblat D.A."/>
            <person name="Putnam N.H."/>
            <person name="Grigoriev I.V."/>
            <person name="Rokhsar D.S."/>
        </authorList>
    </citation>
    <scope>NUCLEOTIDE SEQUENCE</scope>
    <source>
        <strain evidence="8">I ESC-2004</strain>
    </source>
</reference>
<dbReference type="Gene3D" id="2.160.20.10">
    <property type="entry name" value="Single-stranded right-handed beta-helix, Pectin lyase-like"/>
    <property type="match status" value="2"/>
</dbReference>
<dbReference type="Proteomes" id="UP000014760">
    <property type="component" value="Unassembled WGS sequence"/>
</dbReference>
<dbReference type="SUPFAM" id="SSF51126">
    <property type="entry name" value="Pectin lyase-like"/>
    <property type="match status" value="3"/>
</dbReference>
<evidence type="ECO:0000313" key="7">
    <source>
        <dbReference type="EnsemblMetazoa" id="CapteP92227"/>
    </source>
</evidence>
<dbReference type="OrthoDB" id="427974at2759"/>
<reference evidence="6 8" key="2">
    <citation type="journal article" date="2013" name="Nature">
        <title>Insights into bilaterian evolution from three spiralian genomes.</title>
        <authorList>
            <person name="Simakov O."/>
            <person name="Marletaz F."/>
            <person name="Cho S.J."/>
            <person name="Edsinger-Gonzales E."/>
            <person name="Havlak P."/>
            <person name="Hellsten U."/>
            <person name="Kuo D.H."/>
            <person name="Larsson T."/>
            <person name="Lv J."/>
            <person name="Arendt D."/>
            <person name="Savage R."/>
            <person name="Osoegawa K."/>
            <person name="de Jong P."/>
            <person name="Grimwood J."/>
            <person name="Chapman J.A."/>
            <person name="Shapiro H."/>
            <person name="Aerts A."/>
            <person name="Otillar R.P."/>
            <person name="Terry A.Y."/>
            <person name="Boore J.L."/>
            <person name="Grigoriev I.V."/>
            <person name="Lindberg D.R."/>
            <person name="Seaver E.C."/>
            <person name="Weisblat D.A."/>
            <person name="Putnam N.H."/>
            <person name="Rokhsar D.S."/>
        </authorList>
    </citation>
    <scope>NUCLEOTIDE SEQUENCE</scope>
    <source>
        <strain evidence="6 8">I ESC-2004</strain>
    </source>
</reference>
<dbReference type="InterPro" id="IPR051550">
    <property type="entry name" value="SCF-Subunits/Alg-Epimerases"/>
</dbReference>
<evidence type="ECO:0000256" key="1">
    <source>
        <dbReference type="ARBA" id="ARBA00004906"/>
    </source>
</evidence>
<proteinExistence type="predicted"/>
<dbReference type="InterPro" id="IPR006626">
    <property type="entry name" value="PbH1"/>
</dbReference>
<dbReference type="SUPFAM" id="SSF81383">
    <property type="entry name" value="F-box domain"/>
    <property type="match status" value="1"/>
</dbReference>
<dbReference type="Pfam" id="PF12937">
    <property type="entry name" value="F-box-like"/>
    <property type="match status" value="1"/>
</dbReference>
<dbReference type="GO" id="GO:0006511">
    <property type="term" value="P:ubiquitin-dependent protein catabolic process"/>
    <property type="evidence" value="ECO:0007669"/>
    <property type="project" value="TreeGrafter"/>
</dbReference>
<dbReference type="OMA" id="CNLIFMP"/>
<evidence type="ECO:0000256" key="3">
    <source>
        <dbReference type="ARBA" id="ARBA00022786"/>
    </source>
</evidence>
<dbReference type="InterPro" id="IPR036047">
    <property type="entry name" value="F-box-like_dom_sf"/>
</dbReference>
<sequence>MWQSRPQPSSHHSADLSDHVNVLPLELWRVVFLYLPLRELCRCAQVCREWCHLVSSLDSTVWKRLFLQNTEWKHPLWPQADSGEETLKSWNQLYREHFYASRAWLRIKDVPNATSCISIFPRKRDRKTIRIGARYRHESLRSALSVAGEYDRIVISPGFYDEQFEMFSKIPFELVGEGSAENVVLVMSIEQNAVTGRLCNLTLKAPWFTSHVIKVKHGHLQMDNCIIEEGVVAVEHPATCHFRYCRFRKAQMMLSHLSLSIVENCEFIGLDAAAISVEGYPKESKNWAHEHMHMTIDTWGLCKNISKQDELFAYQVPFQDSHSLSTLKLQSLSLSEGVKHGDEDSIGGAASIAGSQTSVADTGHTFDASSFSSDFTEPDVSKRHHGSSSSSAASGFSAIHRGLLSSLWQDENESVENILRFNFEASLETDDALRESLLSVKGCVIRHCRMKDCHGGLAVSQQGQARLEKCELLDLLYGVRCVQNAKVAVLGNSIHHCVTSGIFFRSAAHGLIAGNDIFCTNEAGIDIRKSADPLVQCNCLHHSKRSGIVVLGSGCGTIKCNDIYQNREAGIYILFRGNPYVSGNRIVHGGAAGIAINEEGRGCIVDNIIKGNRWGGIDIRKGSDPLIAHNYVCNGLADGIVIGQNGRGRVEGNTIKGNVGCGVWVMGGQPLIQLNQIYNNNDTGVSFIQTRDEDLSMDGGESDSIASASPVDFEGDTSDSGGGADNNQSDDGNEHLHPRLKYNTIYHNNGFGVLTQCGEQILLQGNAVHSNHDTGVFVKQIPPVSIISNSITCNACAGLHISADSKATLEGNGIYDNKGHGVLIQGEVTVQSNDIFSNQLCAVNAEGLAECKILNNRIHSLDNFALKFDPKVKMSVKENTFFQGEGHLCNEAKVEGVELSQTPLPKKAKRFDWHLENPTARPHIEAPPTVVPHMPARSVTMVTRVTVPSVPGCQQFSQICVIL</sequence>
<dbReference type="InterPro" id="IPR022441">
    <property type="entry name" value="Para_beta_helix_rpt-2"/>
</dbReference>
<dbReference type="InterPro" id="IPR011050">
    <property type="entry name" value="Pectin_lyase_fold/virulence"/>
</dbReference>
<dbReference type="InterPro" id="IPR039448">
    <property type="entry name" value="Beta_helix"/>
</dbReference>
<evidence type="ECO:0000313" key="6">
    <source>
        <dbReference type="EMBL" id="ELU05828.1"/>
    </source>
</evidence>
<dbReference type="EnsemblMetazoa" id="CapteT92227">
    <property type="protein sequence ID" value="CapteP92227"/>
    <property type="gene ID" value="CapteG92227"/>
</dbReference>
<protein>
    <recommendedName>
        <fullName evidence="5">F-box domain-containing protein</fullName>
    </recommendedName>
</protein>
<dbReference type="SMART" id="SM00256">
    <property type="entry name" value="FBOX"/>
    <property type="match status" value="1"/>
</dbReference>
<keyword evidence="3" id="KW-0833">Ubl conjugation pathway</keyword>
<feature type="domain" description="F-box" evidence="5">
    <location>
        <begin position="17"/>
        <end position="65"/>
    </location>
</feature>
<dbReference type="HOGENOM" id="CLU_013632_0_0_1"/>
<evidence type="ECO:0000259" key="5">
    <source>
        <dbReference type="PROSITE" id="PS50181"/>
    </source>
</evidence>
<dbReference type="SMART" id="SM00710">
    <property type="entry name" value="PbH1"/>
    <property type="match status" value="12"/>
</dbReference>
<keyword evidence="2" id="KW-0677">Repeat</keyword>
<dbReference type="InterPro" id="IPR001810">
    <property type="entry name" value="F-box_dom"/>
</dbReference>